<dbReference type="GO" id="GO:0006310">
    <property type="term" value="P:DNA recombination"/>
    <property type="evidence" value="ECO:0007669"/>
    <property type="project" value="InterPro"/>
</dbReference>
<evidence type="ECO:0000256" key="2">
    <source>
        <dbReference type="ARBA" id="ARBA00019841"/>
    </source>
</evidence>
<dbReference type="Pfam" id="PF01368">
    <property type="entry name" value="DHH"/>
    <property type="match status" value="1"/>
</dbReference>
<dbReference type="PANTHER" id="PTHR30255:SF2">
    <property type="entry name" value="SINGLE-STRANDED-DNA-SPECIFIC EXONUCLEASE RECJ"/>
    <property type="match status" value="1"/>
</dbReference>
<comment type="caution">
    <text evidence="11">The sequence shown here is derived from an EMBL/GenBank/DDBJ whole genome shotgun (WGS) entry which is preliminary data.</text>
</comment>
<feature type="domain" description="RecJ OB" evidence="10">
    <location>
        <begin position="450"/>
        <end position="552"/>
    </location>
</feature>
<reference evidence="11 12" key="1">
    <citation type="journal article" date="2016" name="Int. J. Syst. Evol. Microbiol.">
        <title>Oceanobacillus halophilus sp. nov., a novel moderately halophilic bacterium from a hypersaline lake.</title>
        <authorList>
            <person name="Amoozegar M.A."/>
            <person name="Bagheri M."/>
            <person name="Makhdoumi A."/>
            <person name="Nikou M.M."/>
            <person name="Fazeli S.A.S."/>
            <person name="Schumann P."/>
            <person name="Sproer C."/>
            <person name="Sanchez-Porro C."/>
            <person name="Ventosa A."/>
        </authorList>
    </citation>
    <scope>NUCLEOTIDE SEQUENCE [LARGE SCALE GENOMIC DNA]</scope>
    <source>
        <strain evidence="11 12">DSM 23996</strain>
    </source>
</reference>
<evidence type="ECO:0000313" key="12">
    <source>
        <dbReference type="Proteomes" id="UP000269301"/>
    </source>
</evidence>
<keyword evidence="3" id="KW-0540">Nuclease</keyword>
<evidence type="ECO:0000259" key="10">
    <source>
        <dbReference type="Pfam" id="PF17768"/>
    </source>
</evidence>
<evidence type="ECO:0000259" key="9">
    <source>
        <dbReference type="Pfam" id="PF10141"/>
    </source>
</evidence>
<organism evidence="11 12">
    <name type="scientific">Oceanobacillus halophilus</name>
    <dbReference type="NCBI Taxonomy" id="930130"/>
    <lineage>
        <taxon>Bacteria</taxon>
        <taxon>Bacillati</taxon>
        <taxon>Bacillota</taxon>
        <taxon>Bacilli</taxon>
        <taxon>Bacillales</taxon>
        <taxon>Bacillaceae</taxon>
        <taxon>Oceanobacillus</taxon>
    </lineage>
</organism>
<dbReference type="InterPro" id="IPR001667">
    <property type="entry name" value="DDH_dom"/>
</dbReference>
<dbReference type="InterPro" id="IPR041122">
    <property type="entry name" value="RecJ_OB"/>
</dbReference>
<dbReference type="Pfam" id="PF17768">
    <property type="entry name" value="RecJ_OB"/>
    <property type="match status" value="1"/>
</dbReference>
<dbReference type="InterPro" id="IPR003156">
    <property type="entry name" value="DHHA1_dom"/>
</dbReference>
<dbReference type="Pfam" id="PF10141">
    <property type="entry name" value="ssDNA-exonuc_C"/>
    <property type="match status" value="1"/>
</dbReference>
<dbReference type="GO" id="GO:0003676">
    <property type="term" value="F:nucleic acid binding"/>
    <property type="evidence" value="ECO:0007669"/>
    <property type="project" value="InterPro"/>
</dbReference>
<dbReference type="InterPro" id="IPR004610">
    <property type="entry name" value="RecJ"/>
</dbReference>
<protein>
    <recommendedName>
        <fullName evidence="2">Single-stranded-DNA-specific exonuclease RecJ</fullName>
    </recommendedName>
</protein>
<dbReference type="OrthoDB" id="9809852at2"/>
<accession>A0A495AD34</accession>
<sequence>MLQSKAKWNYSEPIDITTGLDELSEISPIIKKMLLQRGITTKEEANQFLSPDLHQLHSPEQLSSITKATERVHQAISNKEKILVFGDYDADGVSSTTVMLKTLLELGADCDYYIPNRFSEGYGPNEEAFIEAYKSGFTLIITVDTGIAAVHEAAVAKELNIDLIITDHHEVQDELPDAFAILHPKCSPEYPFKELAGVGVAFKFAEALLGYFPKHLLEFVAIGTIADLVPLVDENRVLTFYGLHALTISKNLGIKALKNVCKMNGNITEEDVGFSIGPRLNAVGRLQDADLAVQLLMSDDLYEATELAEEIEAINEQRKEIVNNIVKEAEQIVSEVEGVIVVAKEGWNEGVLGIVASKLVRKYDRPAIVLTIKPETGEAKGSARSIPAFDLFQNCMKVRELFTHFGGHAQAAGMTLPVENINCINEKLNEFIYKELSEDDFKQEIEITDTLNLSDISIELIKEISRLSPFGMKNPKPLFQIVEIPDNVRQIGSSKNHLKLQFKKEKTQVEGIGFGQGDLYHFISPMTPLTVVGELSINEWNGMKKPQIMIRDMRIDSWQLFDNRGRRHTEVDPYLHLDLLALTKEEKPLRSDLKQITYDTDQQFISKTDILFIFDLPDKLEQLEEIIQRAKPKIIQACYTVEDSAYLTSFPSRENFVWFYALIKKRKELDLKRELTAIMNAKGWSKEQIVFISKVFFELGFVKIDNGVIQINPNPNKRDLSDSKLYQERLNRIQMEKTLYYSNYEELRNWFSSYISDLQTAKEEIKEWI</sequence>
<proteinExistence type="inferred from homology"/>
<gene>
    <name evidence="11" type="primary">recJ</name>
    <name evidence="11" type="ORF">D8M06_03565</name>
</gene>
<dbReference type="RefSeq" id="WP_121202960.1">
    <property type="nucleotide sequence ID" value="NZ_RBZP01000001.1"/>
</dbReference>
<dbReference type="InterPro" id="IPR018779">
    <property type="entry name" value="RecJ_C"/>
</dbReference>
<evidence type="ECO:0000259" key="8">
    <source>
        <dbReference type="Pfam" id="PF02272"/>
    </source>
</evidence>
<evidence type="ECO:0000256" key="5">
    <source>
        <dbReference type="ARBA" id="ARBA00022839"/>
    </source>
</evidence>
<dbReference type="NCBIfam" id="TIGR00644">
    <property type="entry name" value="recJ"/>
    <property type="match status" value="1"/>
</dbReference>
<evidence type="ECO:0000256" key="6">
    <source>
        <dbReference type="SAM" id="Coils"/>
    </source>
</evidence>
<name>A0A495AD34_9BACI</name>
<evidence type="ECO:0000313" key="11">
    <source>
        <dbReference type="EMBL" id="RKQ37887.1"/>
    </source>
</evidence>
<dbReference type="Gene3D" id="3.10.310.30">
    <property type="match status" value="1"/>
</dbReference>
<dbReference type="GO" id="GO:0006281">
    <property type="term" value="P:DNA repair"/>
    <property type="evidence" value="ECO:0007669"/>
    <property type="project" value="InterPro"/>
</dbReference>
<dbReference type="InterPro" id="IPR051673">
    <property type="entry name" value="SSDNA_exonuclease_RecJ"/>
</dbReference>
<keyword evidence="6" id="KW-0175">Coiled coil</keyword>
<feature type="domain" description="DDH" evidence="7">
    <location>
        <begin position="81"/>
        <end position="224"/>
    </location>
</feature>
<keyword evidence="5 11" id="KW-0269">Exonuclease</keyword>
<evidence type="ECO:0000256" key="3">
    <source>
        <dbReference type="ARBA" id="ARBA00022722"/>
    </source>
</evidence>
<keyword evidence="4" id="KW-0378">Hydrolase</keyword>
<feature type="domain" description="Single-stranded-DNA-specific exonuclease RecJ C-terminal" evidence="9">
    <location>
        <begin position="559"/>
        <end position="751"/>
    </location>
</feature>
<dbReference type="Pfam" id="PF02272">
    <property type="entry name" value="DHHA1"/>
    <property type="match status" value="1"/>
</dbReference>
<dbReference type="Proteomes" id="UP000269301">
    <property type="component" value="Unassembled WGS sequence"/>
</dbReference>
<keyword evidence="12" id="KW-1185">Reference proteome</keyword>
<dbReference type="EMBL" id="RBZP01000001">
    <property type="protein sequence ID" value="RKQ37887.1"/>
    <property type="molecule type" value="Genomic_DNA"/>
</dbReference>
<dbReference type="GO" id="GO:0008409">
    <property type="term" value="F:5'-3' exonuclease activity"/>
    <property type="evidence" value="ECO:0007669"/>
    <property type="project" value="InterPro"/>
</dbReference>
<dbReference type="AlphaFoldDB" id="A0A495AD34"/>
<evidence type="ECO:0000256" key="1">
    <source>
        <dbReference type="ARBA" id="ARBA00005915"/>
    </source>
</evidence>
<dbReference type="SUPFAM" id="SSF64182">
    <property type="entry name" value="DHH phosphoesterases"/>
    <property type="match status" value="1"/>
</dbReference>
<dbReference type="InterPro" id="IPR038763">
    <property type="entry name" value="DHH_sf"/>
</dbReference>
<comment type="similarity">
    <text evidence="1">Belongs to the RecJ family.</text>
</comment>
<feature type="coiled-coil region" evidence="6">
    <location>
        <begin position="304"/>
        <end position="331"/>
    </location>
</feature>
<evidence type="ECO:0000259" key="7">
    <source>
        <dbReference type="Pfam" id="PF01368"/>
    </source>
</evidence>
<feature type="domain" description="DHHA1" evidence="8">
    <location>
        <begin position="339"/>
        <end position="433"/>
    </location>
</feature>
<dbReference type="Gene3D" id="3.90.1640.30">
    <property type="match status" value="1"/>
</dbReference>
<dbReference type="PANTHER" id="PTHR30255">
    <property type="entry name" value="SINGLE-STRANDED-DNA-SPECIFIC EXONUCLEASE RECJ"/>
    <property type="match status" value="1"/>
</dbReference>
<evidence type="ECO:0000256" key="4">
    <source>
        <dbReference type="ARBA" id="ARBA00022801"/>
    </source>
</evidence>